<evidence type="ECO:0000313" key="2">
    <source>
        <dbReference type="EMBL" id="NOI09412.1"/>
    </source>
</evidence>
<name>A0A7Y4B2D9_VIBAL</name>
<evidence type="ECO:0000313" key="3">
    <source>
        <dbReference type="Proteomes" id="UP000532247"/>
    </source>
</evidence>
<dbReference type="Proteomes" id="UP000532247">
    <property type="component" value="Unassembled WGS sequence"/>
</dbReference>
<proteinExistence type="predicted"/>
<evidence type="ECO:0000256" key="1">
    <source>
        <dbReference type="SAM" id="Phobius"/>
    </source>
</evidence>
<reference evidence="2 3" key="1">
    <citation type="submission" date="2019-09" db="EMBL/GenBank/DDBJ databases">
        <title>Draft genome sequencing and comparative genomics of hatchery-associated Vibrios.</title>
        <authorList>
            <person name="Kehlet-Delgado H."/>
            <person name="Mueller R.S."/>
        </authorList>
    </citation>
    <scope>NUCLEOTIDE SEQUENCE [LARGE SCALE GENOMIC DNA]</scope>
    <source>
        <strain evidence="2 3">081416A</strain>
    </source>
</reference>
<comment type="caution">
    <text evidence="2">The sequence shown here is derived from an EMBL/GenBank/DDBJ whole genome shotgun (WGS) entry which is preliminary data.</text>
</comment>
<sequence length="471" mass="52972">MNSENFQSFFSIVSESSPTMNDGELVLSLSTKVSSHQIEETLTSVGYSFDDVRTIRQGKVNLSLNASDWSSSCPIYLSWENLFTIVENTSKLPSYFYVLETMESSLDDIQNKRALELFCALRQLLASLADQCEPPLDGCGKGSRKLFYIIETEDGVVKYDFKPTLLWSELKETFTEDGQLSLIEKLRKLIALGDSQDSERRSVMRSAFHEIISTCHSSSEIFKKVINSIDNFHKRYEEHHDIFVRRFSINKVLHEINEKDLNYTSKINEILSSAQNKALTIPGALIVIGAVMKIDQMIDGVAVAIGMLMTTLIVHRSLNVHESTFDHIEKQITSEFKRYDVLNEKVEIRKRAKQTISELSILIDKAKKNSGFMRNSIWLICCLAIVFVIVVLNDDRSGVAFSKVPHQESSIISQQKNSDVISENAISIDVVSESKPNKMSVEVSSDSSAIPKLAVEELSAPNVKKASSIEE</sequence>
<accession>A0A7Y4B2D9</accession>
<feature type="transmembrane region" description="Helical" evidence="1">
    <location>
        <begin position="376"/>
        <end position="393"/>
    </location>
</feature>
<dbReference type="EMBL" id="VTYF01000005">
    <property type="protein sequence ID" value="NOI09412.1"/>
    <property type="molecule type" value="Genomic_DNA"/>
</dbReference>
<protein>
    <submittedName>
        <fullName evidence="2">Uncharacterized protein</fullName>
    </submittedName>
</protein>
<dbReference type="AlphaFoldDB" id="A0A7Y4B2D9"/>
<organism evidence="2 3">
    <name type="scientific">Vibrio alginolyticus</name>
    <dbReference type="NCBI Taxonomy" id="663"/>
    <lineage>
        <taxon>Bacteria</taxon>
        <taxon>Pseudomonadati</taxon>
        <taxon>Pseudomonadota</taxon>
        <taxon>Gammaproteobacteria</taxon>
        <taxon>Vibrionales</taxon>
        <taxon>Vibrionaceae</taxon>
        <taxon>Vibrio</taxon>
    </lineage>
</organism>
<keyword evidence="1" id="KW-0472">Membrane</keyword>
<keyword evidence="1" id="KW-0812">Transmembrane</keyword>
<keyword evidence="1" id="KW-1133">Transmembrane helix</keyword>
<gene>
    <name evidence="2" type="ORF">F0254_11105</name>
</gene>